<evidence type="ECO:0000313" key="1">
    <source>
        <dbReference type="EMBL" id="AOX00052.1"/>
    </source>
</evidence>
<gene>
    <name evidence="1" type="ORF">BJP34_11815</name>
</gene>
<name>A0A1D8TQX5_9CYAN</name>
<sequence length="64" mass="7637">MQRGLGGFPHERLHQEAIWFSNKNATSAYSWIIFQLQTYFKNQHGYTIFWLNHYIPYGESLSLV</sequence>
<accession>A0A1D8TQX5</accession>
<dbReference type="AlphaFoldDB" id="A0A1D8TQX5"/>
<dbReference type="KEGG" id="mpro:BJP34_11815"/>
<organism evidence="1 2">
    <name type="scientific">Moorena producens PAL-8-15-08-1</name>
    <dbReference type="NCBI Taxonomy" id="1458985"/>
    <lineage>
        <taxon>Bacteria</taxon>
        <taxon>Bacillati</taxon>
        <taxon>Cyanobacteriota</taxon>
        <taxon>Cyanophyceae</taxon>
        <taxon>Coleofasciculales</taxon>
        <taxon>Coleofasciculaceae</taxon>
        <taxon>Moorena</taxon>
    </lineage>
</organism>
<evidence type="ECO:0000313" key="2">
    <source>
        <dbReference type="Proteomes" id="UP000177870"/>
    </source>
</evidence>
<reference evidence="2" key="1">
    <citation type="submission" date="2016-10" db="EMBL/GenBank/DDBJ databases">
        <title>Comparative genomics uncovers the prolific and rare metabolic potential of the cyanobacterial genus Moorea.</title>
        <authorList>
            <person name="Leao T."/>
            <person name="Castelao G."/>
            <person name="Korobeynikov A."/>
            <person name="Monroe E.A."/>
            <person name="Podell S."/>
            <person name="Glukhov E."/>
            <person name="Allen E."/>
            <person name="Gerwick W.H."/>
            <person name="Gerwick L."/>
        </authorList>
    </citation>
    <scope>NUCLEOTIDE SEQUENCE [LARGE SCALE GENOMIC DNA]</scope>
    <source>
        <strain evidence="2">PAL-8-15-08-1</strain>
    </source>
</reference>
<dbReference type="Proteomes" id="UP000177870">
    <property type="component" value="Chromosome"/>
</dbReference>
<protein>
    <submittedName>
        <fullName evidence="1">Uncharacterized protein</fullName>
    </submittedName>
</protein>
<dbReference type="EMBL" id="CP017599">
    <property type="protein sequence ID" value="AOX00052.1"/>
    <property type="molecule type" value="Genomic_DNA"/>
</dbReference>
<proteinExistence type="predicted"/>